<comment type="subcellular location">
    <subcellularLocation>
        <location evidence="1">Cell membrane</location>
        <topology evidence="1">Multi-pass membrane protein</topology>
    </subcellularLocation>
</comment>
<feature type="transmembrane region" description="Helical" evidence="8">
    <location>
        <begin position="293"/>
        <end position="310"/>
    </location>
</feature>
<feature type="transmembrane region" description="Helical" evidence="8">
    <location>
        <begin position="213"/>
        <end position="234"/>
    </location>
</feature>
<keyword evidence="5 8" id="KW-0812">Transmembrane</keyword>
<feature type="transmembrane region" description="Helical" evidence="8">
    <location>
        <begin position="116"/>
        <end position="136"/>
    </location>
</feature>
<organism evidence="9 10">
    <name type="scientific">Ruminococcus gauvreauii</name>
    <dbReference type="NCBI Taxonomy" id="438033"/>
    <lineage>
        <taxon>Bacteria</taxon>
        <taxon>Bacillati</taxon>
        <taxon>Bacillota</taxon>
        <taxon>Clostridia</taxon>
        <taxon>Eubacteriales</taxon>
        <taxon>Oscillospiraceae</taxon>
        <taxon>Ruminococcus</taxon>
    </lineage>
</organism>
<dbReference type="CDD" id="cd06579">
    <property type="entry name" value="TM_PBP1_transp_AraH_like"/>
    <property type="match status" value="1"/>
</dbReference>
<feature type="transmembrane region" description="Helical" evidence="8">
    <location>
        <begin position="164"/>
        <end position="182"/>
    </location>
</feature>
<reference evidence="9" key="1">
    <citation type="journal article" date="2022" name="Cell">
        <title>Design, construction, and in vivo augmentation of a complex gut microbiome.</title>
        <authorList>
            <person name="Cheng A.G."/>
            <person name="Ho P.Y."/>
            <person name="Aranda-Diaz A."/>
            <person name="Jain S."/>
            <person name="Yu F.B."/>
            <person name="Meng X."/>
            <person name="Wang M."/>
            <person name="Iakiviak M."/>
            <person name="Nagashima K."/>
            <person name="Zhao A."/>
            <person name="Murugkar P."/>
            <person name="Patil A."/>
            <person name="Atabakhsh K."/>
            <person name="Weakley A."/>
            <person name="Yan J."/>
            <person name="Brumbaugh A.R."/>
            <person name="Higginbottom S."/>
            <person name="Dimas A."/>
            <person name="Shiver A.L."/>
            <person name="Deutschbauer A."/>
            <person name="Neff N."/>
            <person name="Sonnenburg J.L."/>
            <person name="Huang K.C."/>
            <person name="Fischbach M.A."/>
        </authorList>
    </citation>
    <scope>NUCLEOTIDE SEQUENCE</scope>
    <source>
        <strain evidence="9">DSM 19829</strain>
    </source>
</reference>
<keyword evidence="3" id="KW-1003">Cell membrane</keyword>
<evidence type="ECO:0000256" key="7">
    <source>
        <dbReference type="ARBA" id="ARBA00023136"/>
    </source>
</evidence>
<dbReference type="Pfam" id="PF02653">
    <property type="entry name" value="BPD_transp_2"/>
    <property type="match status" value="1"/>
</dbReference>
<proteinExistence type="predicted"/>
<evidence type="ECO:0000256" key="3">
    <source>
        <dbReference type="ARBA" id="ARBA00022475"/>
    </source>
</evidence>
<evidence type="ECO:0000256" key="4">
    <source>
        <dbReference type="ARBA" id="ARBA00022519"/>
    </source>
</evidence>
<evidence type="ECO:0000256" key="6">
    <source>
        <dbReference type="ARBA" id="ARBA00022989"/>
    </source>
</evidence>
<evidence type="ECO:0000313" key="9">
    <source>
        <dbReference type="EMBL" id="UWP61219.1"/>
    </source>
</evidence>
<evidence type="ECO:0000256" key="5">
    <source>
        <dbReference type="ARBA" id="ARBA00022692"/>
    </source>
</evidence>
<evidence type="ECO:0000256" key="8">
    <source>
        <dbReference type="SAM" id="Phobius"/>
    </source>
</evidence>
<accession>A0ABY5VM19</accession>
<keyword evidence="2" id="KW-0813">Transport</keyword>
<evidence type="ECO:0000256" key="2">
    <source>
        <dbReference type="ARBA" id="ARBA00022448"/>
    </source>
</evidence>
<keyword evidence="4" id="KW-0997">Cell inner membrane</keyword>
<dbReference type="InterPro" id="IPR001851">
    <property type="entry name" value="ABC_transp_permease"/>
</dbReference>
<evidence type="ECO:0000313" key="10">
    <source>
        <dbReference type="Proteomes" id="UP001060164"/>
    </source>
</evidence>
<keyword evidence="7 8" id="KW-0472">Membrane</keyword>
<evidence type="ECO:0000256" key="1">
    <source>
        <dbReference type="ARBA" id="ARBA00004651"/>
    </source>
</evidence>
<sequence>MSWGNIKKFLSKNTIIPIWIVFLVFAVIFVPGFLNVNNLFNVFNQNAMKGILAIGMTFVIINSYFDMSTCTLVALAASLACGLEASIGMIPGIIVALLVGCLVGCINGFLVAYARINAFVVTLAMMLGCRGFGYIYHAEQSLIPNHTDAGWAFIDFGAGKIGPLSYISIIFIVLLLLAHYVLKYTTHGRNTYAVGGNENSAFNAGINYKRTTFINFVICGFTGALGGVLYAAFAGSSTPTLGWPDMHMLVIAGVVLGGCKLTGGVGNIWYTLGGIMLLGVINNMMNLLNVQTYVNRLVTGLIMIGVLYLDKVMMHKKTKKANLE</sequence>
<keyword evidence="10" id="KW-1185">Reference proteome</keyword>
<feature type="transmembrane region" description="Helical" evidence="8">
    <location>
        <begin position="246"/>
        <end position="263"/>
    </location>
</feature>
<gene>
    <name evidence="9" type="ORF">NQ502_09420</name>
</gene>
<dbReference type="RefSeq" id="WP_044983010.1">
    <property type="nucleotide sequence ID" value="NZ_CABLBR010000004.1"/>
</dbReference>
<name>A0ABY5VM19_9FIRM</name>
<protein>
    <submittedName>
        <fullName evidence="9">ABC transporter permease</fullName>
    </submittedName>
</protein>
<feature type="transmembrane region" description="Helical" evidence="8">
    <location>
        <begin position="85"/>
        <end position="109"/>
    </location>
</feature>
<keyword evidence="6 8" id="KW-1133">Transmembrane helix</keyword>
<feature type="transmembrane region" description="Helical" evidence="8">
    <location>
        <begin position="46"/>
        <end position="65"/>
    </location>
</feature>
<dbReference type="EMBL" id="CP102290">
    <property type="protein sequence ID" value="UWP61219.1"/>
    <property type="molecule type" value="Genomic_DNA"/>
</dbReference>
<dbReference type="Proteomes" id="UP001060164">
    <property type="component" value="Chromosome"/>
</dbReference>
<dbReference type="PANTHER" id="PTHR32196:SF21">
    <property type="entry name" value="ABC TRANSPORTER PERMEASE PROTEIN YPHD-RELATED"/>
    <property type="match status" value="1"/>
</dbReference>
<dbReference type="PANTHER" id="PTHR32196">
    <property type="entry name" value="ABC TRANSPORTER PERMEASE PROTEIN YPHD-RELATED-RELATED"/>
    <property type="match status" value="1"/>
</dbReference>
<feature type="transmembrane region" description="Helical" evidence="8">
    <location>
        <begin position="15"/>
        <end position="34"/>
    </location>
</feature>